<evidence type="ECO:0000313" key="2">
    <source>
        <dbReference type="EMBL" id="SVD86578.1"/>
    </source>
</evidence>
<name>A0A382YVL5_9ZZZZ</name>
<protein>
    <submittedName>
        <fullName evidence="2">Uncharacterized protein</fullName>
    </submittedName>
</protein>
<gene>
    <name evidence="2" type="ORF">METZ01_LOCUS439432</name>
</gene>
<dbReference type="AlphaFoldDB" id="A0A382YVL5"/>
<feature type="non-terminal residue" evidence="2">
    <location>
        <position position="28"/>
    </location>
</feature>
<reference evidence="2" key="1">
    <citation type="submission" date="2018-05" db="EMBL/GenBank/DDBJ databases">
        <authorList>
            <person name="Lanie J.A."/>
            <person name="Ng W.-L."/>
            <person name="Kazmierczak K.M."/>
            <person name="Andrzejewski T.M."/>
            <person name="Davidsen T.M."/>
            <person name="Wayne K.J."/>
            <person name="Tettelin H."/>
            <person name="Glass J.I."/>
            <person name="Rusch D."/>
            <person name="Podicherti R."/>
            <person name="Tsui H.-C.T."/>
            <person name="Winkler M.E."/>
        </authorList>
    </citation>
    <scope>NUCLEOTIDE SEQUENCE</scope>
</reference>
<proteinExistence type="predicted"/>
<feature type="region of interest" description="Disordered" evidence="1">
    <location>
        <begin position="1"/>
        <end position="28"/>
    </location>
</feature>
<sequence length="28" mass="2792">TSGTPPRCKVSRLNCSSPGTATGSESPN</sequence>
<feature type="non-terminal residue" evidence="2">
    <location>
        <position position="1"/>
    </location>
</feature>
<organism evidence="2">
    <name type="scientific">marine metagenome</name>
    <dbReference type="NCBI Taxonomy" id="408172"/>
    <lineage>
        <taxon>unclassified sequences</taxon>
        <taxon>metagenomes</taxon>
        <taxon>ecological metagenomes</taxon>
    </lineage>
</organism>
<dbReference type="EMBL" id="UINC01178431">
    <property type="protein sequence ID" value="SVD86578.1"/>
    <property type="molecule type" value="Genomic_DNA"/>
</dbReference>
<accession>A0A382YVL5</accession>
<evidence type="ECO:0000256" key="1">
    <source>
        <dbReference type="SAM" id="MobiDB-lite"/>
    </source>
</evidence>
<feature type="compositionally biased region" description="Polar residues" evidence="1">
    <location>
        <begin position="13"/>
        <end position="28"/>
    </location>
</feature>